<comment type="similarity">
    <text evidence="2 11">Belongs to the class-II aminoacyl-tRNA synthetase family.</text>
</comment>
<dbReference type="AlphaFoldDB" id="A0A521B0H6"/>
<dbReference type="Proteomes" id="UP000317593">
    <property type="component" value="Unassembled WGS sequence"/>
</dbReference>
<dbReference type="SUPFAM" id="SSF55681">
    <property type="entry name" value="Class II aaRS and biotin synthetases"/>
    <property type="match status" value="1"/>
</dbReference>
<dbReference type="Gene3D" id="3.30.930.10">
    <property type="entry name" value="Bira Bifunctional Protein, Domain 2"/>
    <property type="match status" value="1"/>
</dbReference>
<dbReference type="InterPro" id="IPR045864">
    <property type="entry name" value="aa-tRNA-synth_II/BPL/LPL"/>
</dbReference>
<dbReference type="InterPro" id="IPR012340">
    <property type="entry name" value="NA-bd_OB-fold"/>
</dbReference>
<evidence type="ECO:0000256" key="6">
    <source>
        <dbReference type="ARBA" id="ARBA00022741"/>
    </source>
</evidence>
<dbReference type="Pfam" id="PF00152">
    <property type="entry name" value="tRNA-synt_2"/>
    <property type="match status" value="1"/>
</dbReference>
<comment type="subcellular location">
    <subcellularLocation>
        <location evidence="1 11">Cytoplasm</location>
    </subcellularLocation>
</comment>
<dbReference type="InterPro" id="IPR006195">
    <property type="entry name" value="aa-tRNA-synth_II"/>
</dbReference>
<keyword evidence="11 12" id="KW-0460">Magnesium</keyword>
<sequence length="511" mass="59414">MSNTESSVSEQHEIRLEKLQELREMGQDPYPYAFEVTHKSQYIHEHPELIKQDEQETDEVERVSIAGRIMTRRIMGKSTFFNLQDSQGEIQVYIRRDDVGKENYNKVFKKLTDIGDIVGIKGYVFKTGTGETTVYAEEFQLLSKTLRPIPVPKEVETDEGETKVYDAFSNKEQRYRQRYLDLVVNPEVREVFQQRTQMVQAMRNYMNDKGYMEVETPILQPVYGGASAEPFVTHHNALDMKLYLRIANELYLKRLIVGGYDGVYEFSKDFRNEGLSRFHNPEFTQVELYVAYKDYNWMMDFVEAMVEHIAKALHGSTKVQVGDQEIDFKRPWPRIPMFEAIENETGKDLYGKNLEELKDIARELNIEVEDNFGKGKIIDEIFEEYVESKLIQPTFITDYPIEMSPLAKKHREKKGLVERFECICNGKEIANAFSELNDPVDQRERFEEQARLRAEGDEEAMALDEDFLQALEYGMPPTAGLGIGIDRLAMIMTDSDSIRDVLFFPQMKPGQ</sequence>
<dbReference type="PANTHER" id="PTHR42918">
    <property type="entry name" value="LYSYL-TRNA SYNTHETASE"/>
    <property type="match status" value="1"/>
</dbReference>
<dbReference type="RefSeq" id="WP_142712940.1">
    <property type="nucleotide sequence ID" value="NZ_FXTH01000002.1"/>
</dbReference>
<keyword evidence="15" id="KW-1185">Reference proteome</keyword>
<dbReference type="Pfam" id="PF01336">
    <property type="entry name" value="tRNA_anti-codon"/>
    <property type="match status" value="1"/>
</dbReference>
<dbReference type="InterPro" id="IPR044136">
    <property type="entry name" value="Lys-tRNA-ligase_II_N"/>
</dbReference>
<dbReference type="GO" id="GO:0006430">
    <property type="term" value="P:lysyl-tRNA aminoacylation"/>
    <property type="evidence" value="ECO:0007669"/>
    <property type="project" value="UniProtKB-UniRule"/>
</dbReference>
<evidence type="ECO:0000256" key="1">
    <source>
        <dbReference type="ARBA" id="ARBA00004496"/>
    </source>
</evidence>
<evidence type="ECO:0000256" key="9">
    <source>
        <dbReference type="ARBA" id="ARBA00023146"/>
    </source>
</evidence>
<dbReference type="GO" id="GO:0000287">
    <property type="term" value="F:magnesium ion binding"/>
    <property type="evidence" value="ECO:0007669"/>
    <property type="project" value="UniProtKB-UniRule"/>
</dbReference>
<dbReference type="SUPFAM" id="SSF50249">
    <property type="entry name" value="Nucleic acid-binding proteins"/>
    <property type="match status" value="1"/>
</dbReference>
<dbReference type="HAMAP" id="MF_00252">
    <property type="entry name" value="Lys_tRNA_synth_class2"/>
    <property type="match status" value="1"/>
</dbReference>
<feature type="domain" description="Aminoacyl-transfer RNA synthetases class-II family profile" evidence="13">
    <location>
        <begin position="192"/>
        <end position="509"/>
    </location>
</feature>
<dbReference type="GO" id="GO:0005829">
    <property type="term" value="C:cytosol"/>
    <property type="evidence" value="ECO:0007669"/>
    <property type="project" value="TreeGrafter"/>
</dbReference>
<evidence type="ECO:0000256" key="11">
    <source>
        <dbReference type="HAMAP-Rule" id="MF_00252"/>
    </source>
</evidence>
<comment type="cofactor">
    <cofactor evidence="11 12">
        <name>Mg(2+)</name>
        <dbReference type="ChEBI" id="CHEBI:18420"/>
    </cofactor>
    <text evidence="11 12">Binds 3 Mg(2+) ions per subunit.</text>
</comment>
<keyword evidence="5 11" id="KW-0479">Metal-binding</keyword>
<dbReference type="PANTHER" id="PTHR42918:SF15">
    <property type="entry name" value="LYSINE--TRNA LIGASE, CHLOROPLASTIC_MITOCHONDRIAL"/>
    <property type="match status" value="1"/>
</dbReference>
<dbReference type="Gene3D" id="2.40.50.140">
    <property type="entry name" value="Nucleic acid-binding proteins"/>
    <property type="match status" value="1"/>
</dbReference>
<evidence type="ECO:0000256" key="4">
    <source>
        <dbReference type="ARBA" id="ARBA00022598"/>
    </source>
</evidence>
<keyword evidence="8 11" id="KW-0648">Protein biosynthesis</keyword>
<dbReference type="FunFam" id="3.30.930.10:FF:000238">
    <property type="entry name" value="Lysine--tRNA ligase"/>
    <property type="match status" value="1"/>
</dbReference>
<organism evidence="14 15">
    <name type="scientific">Fodinibius sediminis</name>
    <dbReference type="NCBI Taxonomy" id="1214077"/>
    <lineage>
        <taxon>Bacteria</taxon>
        <taxon>Pseudomonadati</taxon>
        <taxon>Balneolota</taxon>
        <taxon>Balneolia</taxon>
        <taxon>Balneolales</taxon>
        <taxon>Balneolaceae</taxon>
        <taxon>Fodinibius</taxon>
    </lineage>
</organism>
<evidence type="ECO:0000256" key="10">
    <source>
        <dbReference type="ARBA" id="ARBA00048573"/>
    </source>
</evidence>
<dbReference type="PROSITE" id="PS50862">
    <property type="entry name" value="AA_TRNA_LIGASE_II"/>
    <property type="match status" value="1"/>
</dbReference>
<dbReference type="InterPro" id="IPR004364">
    <property type="entry name" value="Aa-tRNA-synt_II"/>
</dbReference>
<dbReference type="CDD" id="cd00775">
    <property type="entry name" value="LysRS_core"/>
    <property type="match status" value="1"/>
</dbReference>
<dbReference type="InterPro" id="IPR002313">
    <property type="entry name" value="Lys-tRNA-ligase_II"/>
</dbReference>
<evidence type="ECO:0000313" key="14">
    <source>
        <dbReference type="EMBL" id="SMO40525.1"/>
    </source>
</evidence>
<feature type="binding site" evidence="11">
    <location>
        <position position="428"/>
    </location>
    <ligand>
        <name>Mg(2+)</name>
        <dbReference type="ChEBI" id="CHEBI:18420"/>
        <label>1</label>
    </ligand>
</feature>
<keyword evidence="3 11" id="KW-0963">Cytoplasm</keyword>
<dbReference type="InterPro" id="IPR004365">
    <property type="entry name" value="NA-bd_OB_tRNA"/>
</dbReference>
<dbReference type="NCBIfam" id="TIGR00499">
    <property type="entry name" value="lysS_bact"/>
    <property type="match status" value="1"/>
</dbReference>
<dbReference type="EC" id="6.1.1.6" evidence="11"/>
<dbReference type="OrthoDB" id="9801152at2"/>
<keyword evidence="6 11" id="KW-0547">Nucleotide-binding</keyword>
<evidence type="ECO:0000256" key="2">
    <source>
        <dbReference type="ARBA" id="ARBA00008226"/>
    </source>
</evidence>
<keyword evidence="9 11" id="KW-0030">Aminoacyl-tRNA synthetase</keyword>
<name>A0A521B0H6_9BACT</name>
<dbReference type="NCBIfam" id="NF001756">
    <property type="entry name" value="PRK00484.1"/>
    <property type="match status" value="1"/>
</dbReference>
<keyword evidence="4 11" id="KW-0436">Ligase</keyword>
<evidence type="ECO:0000256" key="5">
    <source>
        <dbReference type="ARBA" id="ARBA00022723"/>
    </source>
</evidence>
<dbReference type="GO" id="GO:0004824">
    <property type="term" value="F:lysine-tRNA ligase activity"/>
    <property type="evidence" value="ECO:0007669"/>
    <property type="project" value="UniProtKB-UniRule"/>
</dbReference>
<dbReference type="EMBL" id="FXTH01000002">
    <property type="protein sequence ID" value="SMO40525.1"/>
    <property type="molecule type" value="Genomic_DNA"/>
</dbReference>
<comment type="catalytic activity">
    <reaction evidence="10 11 12">
        <text>tRNA(Lys) + L-lysine + ATP = L-lysyl-tRNA(Lys) + AMP + diphosphate</text>
        <dbReference type="Rhea" id="RHEA:20792"/>
        <dbReference type="Rhea" id="RHEA-COMP:9696"/>
        <dbReference type="Rhea" id="RHEA-COMP:9697"/>
        <dbReference type="ChEBI" id="CHEBI:30616"/>
        <dbReference type="ChEBI" id="CHEBI:32551"/>
        <dbReference type="ChEBI" id="CHEBI:33019"/>
        <dbReference type="ChEBI" id="CHEBI:78442"/>
        <dbReference type="ChEBI" id="CHEBI:78529"/>
        <dbReference type="ChEBI" id="CHEBI:456215"/>
        <dbReference type="EC" id="6.1.1.6"/>
    </reaction>
</comment>
<feature type="binding site" evidence="11">
    <location>
        <position position="421"/>
    </location>
    <ligand>
        <name>Mg(2+)</name>
        <dbReference type="ChEBI" id="CHEBI:18420"/>
        <label>1</label>
    </ligand>
</feature>
<reference evidence="14 15" key="1">
    <citation type="submission" date="2017-05" db="EMBL/GenBank/DDBJ databases">
        <authorList>
            <person name="Varghese N."/>
            <person name="Submissions S."/>
        </authorList>
    </citation>
    <scope>NUCLEOTIDE SEQUENCE [LARGE SCALE GENOMIC DNA]</scope>
    <source>
        <strain evidence="14 15">DSM 21194</strain>
    </source>
</reference>
<evidence type="ECO:0000259" key="13">
    <source>
        <dbReference type="PROSITE" id="PS50862"/>
    </source>
</evidence>
<keyword evidence="7 11" id="KW-0067">ATP-binding</keyword>
<dbReference type="GO" id="GO:0000049">
    <property type="term" value="F:tRNA binding"/>
    <property type="evidence" value="ECO:0007669"/>
    <property type="project" value="TreeGrafter"/>
</dbReference>
<evidence type="ECO:0000313" key="15">
    <source>
        <dbReference type="Proteomes" id="UP000317593"/>
    </source>
</evidence>
<evidence type="ECO:0000256" key="3">
    <source>
        <dbReference type="ARBA" id="ARBA00022490"/>
    </source>
</evidence>
<protein>
    <recommendedName>
        <fullName evidence="11">Lysine--tRNA ligase</fullName>
        <ecNumber evidence="11">6.1.1.6</ecNumber>
    </recommendedName>
    <alternativeName>
        <fullName evidence="11">Lysyl-tRNA synthetase</fullName>
        <shortName evidence="11">LysRS</shortName>
    </alternativeName>
</protein>
<evidence type="ECO:0000256" key="7">
    <source>
        <dbReference type="ARBA" id="ARBA00022840"/>
    </source>
</evidence>
<dbReference type="GO" id="GO:0005524">
    <property type="term" value="F:ATP binding"/>
    <property type="evidence" value="ECO:0007669"/>
    <property type="project" value="UniProtKB-UniRule"/>
</dbReference>
<evidence type="ECO:0000256" key="8">
    <source>
        <dbReference type="ARBA" id="ARBA00022917"/>
    </source>
</evidence>
<proteinExistence type="inferred from homology"/>
<gene>
    <name evidence="11" type="primary">lysS</name>
    <name evidence="14" type="ORF">SAMN06265218_10248</name>
</gene>
<dbReference type="InterPro" id="IPR018149">
    <property type="entry name" value="Lys-tRNA-synth_II_C"/>
</dbReference>
<comment type="subunit">
    <text evidence="11">Homodimer.</text>
</comment>
<dbReference type="FunFam" id="2.40.50.140:FF:000024">
    <property type="entry name" value="Lysine--tRNA ligase"/>
    <property type="match status" value="1"/>
</dbReference>
<accession>A0A521B0H6</accession>
<dbReference type="PRINTS" id="PR00982">
    <property type="entry name" value="TRNASYNTHLYS"/>
</dbReference>
<evidence type="ECO:0000256" key="12">
    <source>
        <dbReference type="RuleBase" id="RU000336"/>
    </source>
</evidence>
<dbReference type="CDD" id="cd04322">
    <property type="entry name" value="LysRS_N"/>
    <property type="match status" value="1"/>
</dbReference>
<feature type="binding site" evidence="11">
    <location>
        <position position="428"/>
    </location>
    <ligand>
        <name>Mg(2+)</name>
        <dbReference type="ChEBI" id="CHEBI:18420"/>
        <label>2</label>
    </ligand>
</feature>